<dbReference type="Pfam" id="PF04932">
    <property type="entry name" value="Wzy_C"/>
    <property type="match status" value="1"/>
</dbReference>
<evidence type="ECO:0000259" key="6">
    <source>
        <dbReference type="Pfam" id="PF04932"/>
    </source>
</evidence>
<evidence type="ECO:0000256" key="3">
    <source>
        <dbReference type="ARBA" id="ARBA00022989"/>
    </source>
</evidence>
<feature type="transmembrane region" description="Helical" evidence="5">
    <location>
        <begin position="161"/>
        <end position="183"/>
    </location>
</feature>
<sequence length="434" mass="49085">MKRNIAWSVQLSQNNRAVVVFMIACCVGYALFKTSYRWVGDIFQTLVILGTLVSIYINRRKATKEPLVWLMVLAVITPFFSWFNALFEHPSIVSSTPDLGAIFNFYFFLFVAYWIRHDKVYINSFMIAFCLGVLLTMYSYAPDMVNEITRGLNGQRVDFSYVNANHPAALLGAAVIVAISFWVKQRNSSAFFGATRTSINIMLILFTTISLMMLVFTQSRQSWLALVISLGLMAWAYVYRRYAFSPAITLFIMVVLTGFSAIIIAQIPIINDRIMDEKDVVLALLSLDLDNIPFSSIGIRVHLWSESFAWIKENPLLGLGQNGRALVISSSEVMPAFVKKDFTHLHNGYIDTLVNYGIVGLMIFMVSIYSLLKRGMSQSQTMRCASLTVGFVSFFMVINLFESFLTFKSGEFIFNSVAAMILSMIYNDKKEVGL</sequence>
<feature type="transmembrane region" description="Helical" evidence="5">
    <location>
        <begin position="222"/>
        <end position="238"/>
    </location>
</feature>
<feature type="transmembrane region" description="Helical" evidence="5">
    <location>
        <begin position="195"/>
        <end position="216"/>
    </location>
</feature>
<feature type="transmembrane region" description="Helical" evidence="5">
    <location>
        <begin position="99"/>
        <end position="115"/>
    </location>
</feature>
<feature type="transmembrane region" description="Helical" evidence="5">
    <location>
        <begin position="250"/>
        <end position="270"/>
    </location>
</feature>
<evidence type="ECO:0000313" key="7">
    <source>
        <dbReference type="EMBL" id="OOE88683.1"/>
    </source>
</evidence>
<comment type="subcellular location">
    <subcellularLocation>
        <location evidence="1">Membrane</location>
        <topology evidence="1">Multi-pass membrane protein</topology>
    </subcellularLocation>
</comment>
<feature type="transmembrane region" description="Helical" evidence="5">
    <location>
        <begin position="38"/>
        <end position="57"/>
    </location>
</feature>
<protein>
    <recommendedName>
        <fullName evidence="6">O-antigen ligase-related domain-containing protein</fullName>
    </recommendedName>
</protein>
<proteinExistence type="predicted"/>
<feature type="transmembrane region" description="Helical" evidence="5">
    <location>
        <begin position="69"/>
        <end position="87"/>
    </location>
</feature>
<keyword evidence="8" id="KW-1185">Reference proteome</keyword>
<organism evidence="7 8">
    <name type="scientific">Salinivibrio sharmensis</name>
    <dbReference type="NCBI Taxonomy" id="390883"/>
    <lineage>
        <taxon>Bacteria</taxon>
        <taxon>Pseudomonadati</taxon>
        <taxon>Pseudomonadota</taxon>
        <taxon>Gammaproteobacteria</taxon>
        <taxon>Vibrionales</taxon>
        <taxon>Vibrionaceae</taxon>
        <taxon>Salinivibrio</taxon>
    </lineage>
</organism>
<dbReference type="Proteomes" id="UP000188627">
    <property type="component" value="Unassembled WGS sequence"/>
</dbReference>
<comment type="caution">
    <text evidence="7">The sequence shown here is derived from an EMBL/GenBank/DDBJ whole genome shotgun (WGS) entry which is preliminary data.</text>
</comment>
<keyword evidence="3 5" id="KW-1133">Transmembrane helix</keyword>
<feature type="transmembrane region" description="Helical" evidence="5">
    <location>
        <begin position="16"/>
        <end position="32"/>
    </location>
</feature>
<evidence type="ECO:0000256" key="2">
    <source>
        <dbReference type="ARBA" id="ARBA00022692"/>
    </source>
</evidence>
<feature type="transmembrane region" description="Helical" evidence="5">
    <location>
        <begin position="353"/>
        <end position="372"/>
    </location>
</feature>
<dbReference type="InterPro" id="IPR051533">
    <property type="entry name" value="WaaL-like"/>
</dbReference>
<keyword evidence="4 5" id="KW-0472">Membrane</keyword>
<keyword evidence="2 5" id="KW-0812">Transmembrane</keyword>
<dbReference type="PANTHER" id="PTHR37422">
    <property type="entry name" value="TEICHURONIC ACID BIOSYNTHESIS PROTEIN TUAE"/>
    <property type="match status" value="1"/>
</dbReference>
<dbReference type="RefSeq" id="WP_077772161.1">
    <property type="nucleotide sequence ID" value="NZ_MUFC01000006.1"/>
</dbReference>
<accession>A0ABX3KHV9</accession>
<evidence type="ECO:0000256" key="1">
    <source>
        <dbReference type="ARBA" id="ARBA00004141"/>
    </source>
</evidence>
<feature type="domain" description="O-antigen ligase-related" evidence="6">
    <location>
        <begin position="208"/>
        <end position="365"/>
    </location>
</feature>
<dbReference type="InterPro" id="IPR007016">
    <property type="entry name" value="O-antigen_ligase-rel_domated"/>
</dbReference>
<feature type="transmembrane region" description="Helical" evidence="5">
    <location>
        <begin position="384"/>
        <end position="401"/>
    </location>
</feature>
<evidence type="ECO:0000313" key="8">
    <source>
        <dbReference type="Proteomes" id="UP000188627"/>
    </source>
</evidence>
<name>A0ABX3KHV9_9GAMM</name>
<evidence type="ECO:0000256" key="5">
    <source>
        <dbReference type="SAM" id="Phobius"/>
    </source>
</evidence>
<dbReference type="PANTHER" id="PTHR37422:SF13">
    <property type="entry name" value="LIPOPOLYSACCHARIDE BIOSYNTHESIS PROTEIN PA4999-RELATED"/>
    <property type="match status" value="1"/>
</dbReference>
<dbReference type="EMBL" id="MUFC01000006">
    <property type="protein sequence ID" value="OOE88683.1"/>
    <property type="molecule type" value="Genomic_DNA"/>
</dbReference>
<evidence type="ECO:0000256" key="4">
    <source>
        <dbReference type="ARBA" id="ARBA00023136"/>
    </source>
</evidence>
<reference evidence="8" key="1">
    <citation type="submission" date="2017-01" db="EMBL/GenBank/DDBJ databases">
        <title>Draft genome of the species Salinivibrio sharmensis.</title>
        <authorList>
            <person name="Lopez-Hermoso C."/>
            <person name="De La Haba R."/>
            <person name="Sanchez-Porro C."/>
            <person name="Ventosa A."/>
        </authorList>
    </citation>
    <scope>NUCLEOTIDE SEQUENCE [LARGE SCALE GENOMIC DNA]</scope>
    <source>
        <strain evidence="8">CBH463</strain>
    </source>
</reference>
<feature type="transmembrane region" description="Helical" evidence="5">
    <location>
        <begin position="122"/>
        <end position="141"/>
    </location>
</feature>
<gene>
    <name evidence="7" type="ORF">BZG74_08300</name>
</gene>